<organism evidence="8 9">
    <name type="scientific">Agaribacter flavus</name>
    <dbReference type="NCBI Taxonomy" id="1902781"/>
    <lineage>
        <taxon>Bacteria</taxon>
        <taxon>Pseudomonadati</taxon>
        <taxon>Pseudomonadota</taxon>
        <taxon>Gammaproteobacteria</taxon>
        <taxon>Alteromonadales</taxon>
        <taxon>Alteromonadaceae</taxon>
        <taxon>Agaribacter</taxon>
    </lineage>
</organism>
<protein>
    <submittedName>
        <fullName evidence="8">DoxX family protein</fullName>
    </submittedName>
</protein>
<dbReference type="PANTHER" id="PTHR33452:SF1">
    <property type="entry name" value="INNER MEMBRANE PROTEIN YPHA-RELATED"/>
    <property type="match status" value="1"/>
</dbReference>
<keyword evidence="3" id="KW-1003">Cell membrane</keyword>
<dbReference type="PANTHER" id="PTHR33452">
    <property type="entry name" value="OXIDOREDUCTASE CATD-RELATED"/>
    <property type="match status" value="1"/>
</dbReference>
<comment type="subcellular location">
    <subcellularLocation>
        <location evidence="1">Cell membrane</location>
        <topology evidence="1">Multi-pass membrane protein</topology>
    </subcellularLocation>
</comment>
<dbReference type="EMBL" id="JBHRSW010000004">
    <property type="protein sequence ID" value="MFC3120035.1"/>
    <property type="molecule type" value="Genomic_DNA"/>
</dbReference>
<evidence type="ECO:0000256" key="5">
    <source>
        <dbReference type="ARBA" id="ARBA00022989"/>
    </source>
</evidence>
<dbReference type="Proteomes" id="UP001595478">
    <property type="component" value="Unassembled WGS sequence"/>
</dbReference>
<evidence type="ECO:0000256" key="2">
    <source>
        <dbReference type="ARBA" id="ARBA00006679"/>
    </source>
</evidence>
<comment type="similarity">
    <text evidence="2">Belongs to the DoxX family.</text>
</comment>
<name>A0ABV7FLN6_9ALTE</name>
<keyword evidence="4 7" id="KW-0812">Transmembrane</keyword>
<proteinExistence type="inferred from homology"/>
<evidence type="ECO:0000256" key="4">
    <source>
        <dbReference type="ARBA" id="ARBA00022692"/>
    </source>
</evidence>
<keyword evidence="9" id="KW-1185">Reference proteome</keyword>
<evidence type="ECO:0000313" key="9">
    <source>
        <dbReference type="Proteomes" id="UP001595478"/>
    </source>
</evidence>
<evidence type="ECO:0000313" key="8">
    <source>
        <dbReference type="EMBL" id="MFC3120035.1"/>
    </source>
</evidence>
<evidence type="ECO:0000256" key="1">
    <source>
        <dbReference type="ARBA" id="ARBA00004651"/>
    </source>
</evidence>
<dbReference type="InterPro" id="IPR051907">
    <property type="entry name" value="DoxX-like_oxidoreductase"/>
</dbReference>
<accession>A0ABV7FLN6</accession>
<reference evidence="9" key="1">
    <citation type="journal article" date="2019" name="Int. J. Syst. Evol. Microbiol.">
        <title>The Global Catalogue of Microorganisms (GCM) 10K type strain sequencing project: providing services to taxonomists for standard genome sequencing and annotation.</title>
        <authorList>
            <consortium name="The Broad Institute Genomics Platform"/>
            <consortium name="The Broad Institute Genome Sequencing Center for Infectious Disease"/>
            <person name="Wu L."/>
            <person name="Ma J."/>
        </authorList>
    </citation>
    <scope>NUCLEOTIDE SEQUENCE [LARGE SCALE GENOMIC DNA]</scope>
    <source>
        <strain evidence="9">KCTC 52473</strain>
    </source>
</reference>
<dbReference type="RefSeq" id="WP_376918555.1">
    <property type="nucleotide sequence ID" value="NZ_JBHRSW010000004.1"/>
</dbReference>
<feature type="transmembrane region" description="Helical" evidence="7">
    <location>
        <begin position="60"/>
        <end position="81"/>
    </location>
</feature>
<keyword evidence="6 7" id="KW-0472">Membrane</keyword>
<dbReference type="InterPro" id="IPR032808">
    <property type="entry name" value="DoxX"/>
</dbReference>
<evidence type="ECO:0000256" key="6">
    <source>
        <dbReference type="ARBA" id="ARBA00023136"/>
    </source>
</evidence>
<gene>
    <name evidence="8" type="ORF">ACFOHL_00205</name>
</gene>
<sequence>MAEIIGICCFFSEAVCGIALILGYRSQVAAGLLIPILIGATWAHRDAGWLFVNEGGGWEYPLVLVLMAVVQVLLGNGKYAVEKERYDEK</sequence>
<keyword evidence="5 7" id="KW-1133">Transmembrane helix</keyword>
<evidence type="ECO:0000256" key="3">
    <source>
        <dbReference type="ARBA" id="ARBA00022475"/>
    </source>
</evidence>
<comment type="caution">
    <text evidence="8">The sequence shown here is derived from an EMBL/GenBank/DDBJ whole genome shotgun (WGS) entry which is preliminary data.</text>
</comment>
<dbReference type="Pfam" id="PF07681">
    <property type="entry name" value="DoxX"/>
    <property type="match status" value="1"/>
</dbReference>
<evidence type="ECO:0000256" key="7">
    <source>
        <dbReference type="SAM" id="Phobius"/>
    </source>
</evidence>